<dbReference type="InterPro" id="IPR050469">
    <property type="entry name" value="Diguanylate_Cyclase"/>
</dbReference>
<feature type="transmembrane region" description="Helical" evidence="4">
    <location>
        <begin position="154"/>
        <end position="172"/>
    </location>
</feature>
<dbReference type="Proteomes" id="UP000472676">
    <property type="component" value="Unassembled WGS sequence"/>
</dbReference>
<dbReference type="SMART" id="SM00267">
    <property type="entry name" value="GGDEF"/>
    <property type="match status" value="1"/>
</dbReference>
<evidence type="ECO:0000313" key="6">
    <source>
        <dbReference type="EMBL" id="NGY06328.1"/>
    </source>
</evidence>
<dbReference type="Pfam" id="PF00990">
    <property type="entry name" value="GGDEF"/>
    <property type="match status" value="1"/>
</dbReference>
<dbReference type="NCBIfam" id="TIGR00254">
    <property type="entry name" value="GGDEF"/>
    <property type="match status" value="1"/>
</dbReference>
<evidence type="ECO:0000256" key="2">
    <source>
        <dbReference type="ARBA" id="ARBA00012528"/>
    </source>
</evidence>
<dbReference type="InterPro" id="IPR029787">
    <property type="entry name" value="Nucleotide_cyclase"/>
</dbReference>
<dbReference type="SUPFAM" id="SSF55073">
    <property type="entry name" value="Nucleotide cyclase"/>
    <property type="match status" value="1"/>
</dbReference>
<comment type="catalytic activity">
    <reaction evidence="3">
        <text>2 GTP = 3',3'-c-di-GMP + 2 diphosphate</text>
        <dbReference type="Rhea" id="RHEA:24898"/>
        <dbReference type="ChEBI" id="CHEBI:33019"/>
        <dbReference type="ChEBI" id="CHEBI:37565"/>
        <dbReference type="ChEBI" id="CHEBI:58805"/>
        <dbReference type="EC" id="2.7.7.65"/>
    </reaction>
</comment>
<dbReference type="InterPro" id="IPR000160">
    <property type="entry name" value="GGDEF_dom"/>
</dbReference>
<feature type="transmembrane region" description="Helical" evidence="4">
    <location>
        <begin position="184"/>
        <end position="203"/>
    </location>
</feature>
<dbReference type="FunFam" id="3.30.70.270:FF:000001">
    <property type="entry name" value="Diguanylate cyclase domain protein"/>
    <property type="match status" value="1"/>
</dbReference>
<gene>
    <name evidence="6" type="ORF">G7Y85_16265</name>
</gene>
<keyword evidence="4" id="KW-0812">Transmembrane</keyword>
<reference evidence="6 7" key="1">
    <citation type="journal article" date="2014" name="Int. J. Syst. Evol. Microbiol.">
        <title>Solimonas terrae sp. nov., isolated from soil.</title>
        <authorList>
            <person name="Kim S.J."/>
            <person name="Moon J.Y."/>
            <person name="Weon H.Y."/>
            <person name="Ahn J.H."/>
            <person name="Chen W.M."/>
            <person name="Kwon S.W."/>
        </authorList>
    </citation>
    <scope>NUCLEOTIDE SEQUENCE [LARGE SCALE GENOMIC DNA]</scope>
    <source>
        <strain evidence="6 7">KIS83-12</strain>
    </source>
</reference>
<dbReference type="Gene3D" id="3.30.70.270">
    <property type="match status" value="1"/>
</dbReference>
<evidence type="ECO:0000313" key="7">
    <source>
        <dbReference type="Proteomes" id="UP000472676"/>
    </source>
</evidence>
<dbReference type="PROSITE" id="PS50887">
    <property type="entry name" value="GGDEF"/>
    <property type="match status" value="1"/>
</dbReference>
<dbReference type="RefSeq" id="WP_166259584.1">
    <property type="nucleotide sequence ID" value="NZ_JAAMOW010000008.1"/>
</dbReference>
<feature type="transmembrane region" description="Helical" evidence="4">
    <location>
        <begin position="129"/>
        <end position="147"/>
    </location>
</feature>
<dbReference type="AlphaFoldDB" id="A0A6M2BV12"/>
<dbReference type="GO" id="GO:0052621">
    <property type="term" value="F:diguanylate cyclase activity"/>
    <property type="evidence" value="ECO:0007669"/>
    <property type="project" value="UniProtKB-EC"/>
</dbReference>
<evidence type="ECO:0000259" key="5">
    <source>
        <dbReference type="PROSITE" id="PS50887"/>
    </source>
</evidence>
<dbReference type="PANTHER" id="PTHR45138">
    <property type="entry name" value="REGULATORY COMPONENTS OF SENSORY TRANSDUCTION SYSTEM"/>
    <property type="match status" value="1"/>
</dbReference>
<feature type="transmembrane region" description="Helical" evidence="4">
    <location>
        <begin position="79"/>
        <end position="97"/>
    </location>
</feature>
<keyword evidence="7" id="KW-1185">Reference proteome</keyword>
<feature type="transmembrane region" description="Helical" evidence="4">
    <location>
        <begin position="104"/>
        <end position="123"/>
    </location>
</feature>
<dbReference type="CDD" id="cd01949">
    <property type="entry name" value="GGDEF"/>
    <property type="match status" value="1"/>
</dbReference>
<dbReference type="EC" id="2.7.7.65" evidence="2"/>
<feature type="domain" description="GGDEF" evidence="5">
    <location>
        <begin position="248"/>
        <end position="386"/>
    </location>
</feature>
<evidence type="ECO:0000256" key="3">
    <source>
        <dbReference type="ARBA" id="ARBA00034247"/>
    </source>
</evidence>
<protein>
    <recommendedName>
        <fullName evidence="2">diguanylate cyclase</fullName>
        <ecNumber evidence="2">2.7.7.65</ecNumber>
    </recommendedName>
</protein>
<keyword evidence="4" id="KW-1133">Transmembrane helix</keyword>
<evidence type="ECO:0000256" key="4">
    <source>
        <dbReference type="SAM" id="Phobius"/>
    </source>
</evidence>
<comment type="cofactor">
    <cofactor evidence="1">
        <name>Mg(2+)</name>
        <dbReference type="ChEBI" id="CHEBI:18420"/>
    </cofactor>
</comment>
<sequence>MELLKSLREEQRSPRLYRLRFESAALELEFRDWQRRRHTVARVALFVVLGLAFALTAVFDEGLFAVPADSVATLRALQLGLLLPMTAIGAVISYIDISPRHQRTVQTIAVSGIWSGVLVIRALALHDGFNVPALFFSIVVIAVAFFGGFTWYRIVSGVAIFTFAGVIVEYTQQHAAFDAGLQTYGLLWMALIAAAGSYTHELLSRLAWLNWRYAKVLAATDGLTGLLNHYEFHRLFQRVLAQGAREERKIAVTLLDLDHFKSINDRYGHLFGDRVLREIGALLNREFAQRPLDLRARYGGEEMAIVWYDIQPEALPAMMEGVLDAIRNLPFVDPASDTRVRVTASAGLCWVQADENTATEKVLHAADLLLYGAKADGRNRARLAPFADCLPASELPLPAAIAAQKKLLQG</sequence>
<dbReference type="EMBL" id="JAAMOW010000008">
    <property type="protein sequence ID" value="NGY06328.1"/>
    <property type="molecule type" value="Genomic_DNA"/>
</dbReference>
<dbReference type="InterPro" id="IPR043128">
    <property type="entry name" value="Rev_trsase/Diguanyl_cyclase"/>
</dbReference>
<feature type="transmembrane region" description="Helical" evidence="4">
    <location>
        <begin position="40"/>
        <end position="59"/>
    </location>
</feature>
<dbReference type="PANTHER" id="PTHR45138:SF9">
    <property type="entry name" value="DIGUANYLATE CYCLASE DGCM-RELATED"/>
    <property type="match status" value="1"/>
</dbReference>
<accession>A0A6M2BV12</accession>
<organism evidence="6 7">
    <name type="scientific">Solimonas terrae</name>
    <dbReference type="NCBI Taxonomy" id="1396819"/>
    <lineage>
        <taxon>Bacteria</taxon>
        <taxon>Pseudomonadati</taxon>
        <taxon>Pseudomonadota</taxon>
        <taxon>Gammaproteobacteria</taxon>
        <taxon>Nevskiales</taxon>
        <taxon>Nevskiaceae</taxon>
        <taxon>Solimonas</taxon>
    </lineage>
</organism>
<proteinExistence type="predicted"/>
<evidence type="ECO:0000256" key="1">
    <source>
        <dbReference type="ARBA" id="ARBA00001946"/>
    </source>
</evidence>
<name>A0A6M2BV12_9GAMM</name>
<comment type="caution">
    <text evidence="6">The sequence shown here is derived from an EMBL/GenBank/DDBJ whole genome shotgun (WGS) entry which is preliminary data.</text>
</comment>
<keyword evidence="4" id="KW-0472">Membrane</keyword>